<accession>A0A7J6BF20</accession>
<organism evidence="1 2">
    <name type="scientific">Ameiurus melas</name>
    <name type="common">Black bullhead</name>
    <name type="synonym">Silurus melas</name>
    <dbReference type="NCBI Taxonomy" id="219545"/>
    <lineage>
        <taxon>Eukaryota</taxon>
        <taxon>Metazoa</taxon>
        <taxon>Chordata</taxon>
        <taxon>Craniata</taxon>
        <taxon>Vertebrata</taxon>
        <taxon>Euteleostomi</taxon>
        <taxon>Actinopterygii</taxon>
        <taxon>Neopterygii</taxon>
        <taxon>Teleostei</taxon>
        <taxon>Ostariophysi</taxon>
        <taxon>Siluriformes</taxon>
        <taxon>Ictaluridae</taxon>
        <taxon>Ameiurus</taxon>
    </lineage>
</organism>
<dbReference type="EMBL" id="JAAGNN010000001">
    <property type="protein sequence ID" value="KAF4093716.1"/>
    <property type="molecule type" value="Genomic_DNA"/>
</dbReference>
<proteinExistence type="predicted"/>
<evidence type="ECO:0000313" key="1">
    <source>
        <dbReference type="EMBL" id="KAF4093716.1"/>
    </source>
</evidence>
<protein>
    <submittedName>
        <fullName evidence="1">Uncharacterized protein</fullName>
    </submittedName>
</protein>
<name>A0A7J6BF20_AMEME</name>
<dbReference type="Proteomes" id="UP000593565">
    <property type="component" value="Unassembled WGS sequence"/>
</dbReference>
<dbReference type="AlphaFoldDB" id="A0A7J6BF20"/>
<evidence type="ECO:0000313" key="2">
    <source>
        <dbReference type="Proteomes" id="UP000593565"/>
    </source>
</evidence>
<reference evidence="1 2" key="1">
    <citation type="submission" date="2020-02" db="EMBL/GenBank/DDBJ databases">
        <title>A chromosome-scale genome assembly of the black bullhead catfish (Ameiurus melas).</title>
        <authorList>
            <person name="Wen M."/>
            <person name="Zham M."/>
            <person name="Cabau C."/>
            <person name="Klopp C."/>
            <person name="Donnadieu C."/>
            <person name="Roques C."/>
            <person name="Bouchez O."/>
            <person name="Lampietro C."/>
            <person name="Jouanno E."/>
            <person name="Herpin A."/>
            <person name="Louis A."/>
            <person name="Berthelot C."/>
            <person name="Parey E."/>
            <person name="Roest-Crollius H."/>
            <person name="Braasch I."/>
            <person name="Postlethwait J."/>
            <person name="Robinson-Rechavi M."/>
            <person name="Echchiki A."/>
            <person name="Begum T."/>
            <person name="Montfort J."/>
            <person name="Schartl M."/>
            <person name="Bobe J."/>
            <person name="Guiguen Y."/>
        </authorList>
    </citation>
    <scope>NUCLEOTIDE SEQUENCE [LARGE SCALE GENOMIC DNA]</scope>
    <source>
        <strain evidence="1">M_S1</strain>
        <tissue evidence="1">Blood</tissue>
    </source>
</reference>
<keyword evidence="2" id="KW-1185">Reference proteome</keyword>
<sequence length="75" mass="8491">MRISTQRKPQTENPQRVSHRISVQAITDRKLAPAPALIFQRINRGSIHLEAGFEEHDLGCRNAVDKGSMVLLWIS</sequence>
<gene>
    <name evidence="1" type="ORF">AMELA_G00005070</name>
</gene>
<comment type="caution">
    <text evidence="1">The sequence shown here is derived from an EMBL/GenBank/DDBJ whole genome shotgun (WGS) entry which is preliminary data.</text>
</comment>